<evidence type="ECO:0000313" key="9">
    <source>
        <dbReference type="Proteomes" id="UP000663193"/>
    </source>
</evidence>
<dbReference type="VEuPathDB" id="FungiDB:JI435_305990"/>
<proteinExistence type="inferred from homology"/>
<feature type="transmembrane region" description="Helical" evidence="6">
    <location>
        <begin position="191"/>
        <end position="213"/>
    </location>
</feature>
<protein>
    <recommendedName>
        <fullName evidence="7">Rhodopsin domain-containing protein</fullName>
    </recommendedName>
</protein>
<evidence type="ECO:0000313" key="8">
    <source>
        <dbReference type="EMBL" id="QRC97754.1"/>
    </source>
</evidence>
<evidence type="ECO:0000256" key="1">
    <source>
        <dbReference type="ARBA" id="ARBA00004141"/>
    </source>
</evidence>
<feature type="transmembrane region" description="Helical" evidence="6">
    <location>
        <begin position="110"/>
        <end position="132"/>
    </location>
</feature>
<keyword evidence="4 6" id="KW-0472">Membrane</keyword>
<dbReference type="Pfam" id="PF20684">
    <property type="entry name" value="Fung_rhodopsin"/>
    <property type="match status" value="1"/>
</dbReference>
<feature type="transmembrane region" description="Helical" evidence="6">
    <location>
        <begin position="69"/>
        <end position="90"/>
    </location>
</feature>
<evidence type="ECO:0000259" key="7">
    <source>
        <dbReference type="Pfam" id="PF20684"/>
    </source>
</evidence>
<feature type="transmembrane region" description="Helical" evidence="6">
    <location>
        <begin position="37"/>
        <end position="57"/>
    </location>
</feature>
<evidence type="ECO:0000256" key="4">
    <source>
        <dbReference type="ARBA" id="ARBA00023136"/>
    </source>
</evidence>
<name>A0A7U2I0Y2_PHANO</name>
<dbReference type="AlphaFoldDB" id="A0A7U2I0Y2"/>
<reference evidence="9" key="1">
    <citation type="journal article" date="2021" name="BMC Genomics">
        <title>Chromosome-level genome assembly and manually-curated proteome of model necrotroph Parastagonospora nodorum Sn15 reveals a genome-wide trove of candidate effector homologs, and redundancy of virulence-related functions within an accessory chromosome.</title>
        <authorList>
            <person name="Bertazzoni S."/>
            <person name="Jones D.A.B."/>
            <person name="Phan H.T."/>
            <person name="Tan K.-C."/>
            <person name="Hane J.K."/>
        </authorList>
    </citation>
    <scope>NUCLEOTIDE SEQUENCE [LARGE SCALE GENOMIC DNA]</scope>
    <source>
        <strain evidence="9">SN15 / ATCC MYA-4574 / FGSC 10173)</strain>
    </source>
</reference>
<feature type="transmembrane region" description="Helical" evidence="6">
    <location>
        <begin position="225"/>
        <end position="247"/>
    </location>
</feature>
<dbReference type="EMBL" id="CP069029">
    <property type="protein sequence ID" value="QRC97754.1"/>
    <property type="molecule type" value="Genomic_DNA"/>
</dbReference>
<keyword evidence="9" id="KW-1185">Reference proteome</keyword>
<dbReference type="InterPro" id="IPR049326">
    <property type="entry name" value="Rhodopsin_dom_fungi"/>
</dbReference>
<dbReference type="PANTHER" id="PTHR33048">
    <property type="entry name" value="PTH11-LIKE INTEGRAL MEMBRANE PROTEIN (AFU_ORTHOLOGUE AFUA_5G11245)"/>
    <property type="match status" value="1"/>
</dbReference>
<accession>A0A7U2I0Y2</accession>
<feature type="transmembrane region" description="Helical" evidence="6">
    <location>
        <begin position="144"/>
        <end position="171"/>
    </location>
</feature>
<evidence type="ECO:0000256" key="3">
    <source>
        <dbReference type="ARBA" id="ARBA00022989"/>
    </source>
</evidence>
<dbReference type="OrthoDB" id="5022096at2759"/>
<sequence length="390" mass="44335">MDHRSLVPRQYLGTPLPLQPPEYMAENHAPHLRAIEGYLFTLSMSVILMRLYIRIFILKKFGWDDWMMVASGVMCIICFAIFIHVTHLGLGRHIEAFPPENFLPFFRIMYFYSIAIILAYSFIKLSIGFFLLRLVDYTRWRPFLIGMQIFITLFTIVSTFSIIFQCIPVQAGYDYSLRPPYGTAKCYNQNIFRNIGVFNSSINIATDLIFALLPIPMVWRLQLNLRTRIGLAIVLSLGLFASAVAIYKTPMQYNFFKQPDFSGNGAGYYVWQQVEMHVGIQAACLPTLKPLFASFFGRFRGLTKGRLTESSDGYVRHDERGGYIMGNSGGERRVVFGEDGLLAKDECSLQIEARLSGADEGEESILSHGGRSNGLEILRTTEVIVTEEAR</sequence>
<keyword evidence="2 6" id="KW-0812">Transmembrane</keyword>
<feature type="domain" description="Rhodopsin" evidence="7">
    <location>
        <begin position="49"/>
        <end position="293"/>
    </location>
</feature>
<dbReference type="InterPro" id="IPR052337">
    <property type="entry name" value="SAT4-like"/>
</dbReference>
<comment type="subcellular location">
    <subcellularLocation>
        <location evidence="1">Membrane</location>
        <topology evidence="1">Multi-pass membrane protein</topology>
    </subcellularLocation>
</comment>
<organism evidence="8 9">
    <name type="scientific">Phaeosphaeria nodorum (strain SN15 / ATCC MYA-4574 / FGSC 10173)</name>
    <name type="common">Glume blotch fungus</name>
    <name type="synonym">Parastagonospora nodorum</name>
    <dbReference type="NCBI Taxonomy" id="321614"/>
    <lineage>
        <taxon>Eukaryota</taxon>
        <taxon>Fungi</taxon>
        <taxon>Dikarya</taxon>
        <taxon>Ascomycota</taxon>
        <taxon>Pezizomycotina</taxon>
        <taxon>Dothideomycetes</taxon>
        <taxon>Pleosporomycetidae</taxon>
        <taxon>Pleosporales</taxon>
        <taxon>Pleosporineae</taxon>
        <taxon>Phaeosphaeriaceae</taxon>
        <taxon>Parastagonospora</taxon>
    </lineage>
</organism>
<dbReference type="PANTHER" id="PTHR33048:SF96">
    <property type="entry name" value="INTEGRAL MEMBRANE PROTEIN"/>
    <property type="match status" value="1"/>
</dbReference>
<comment type="similarity">
    <text evidence="5">Belongs to the SAT4 family.</text>
</comment>
<keyword evidence="3 6" id="KW-1133">Transmembrane helix</keyword>
<dbReference type="Proteomes" id="UP000663193">
    <property type="component" value="Chromosome 7"/>
</dbReference>
<evidence type="ECO:0000256" key="2">
    <source>
        <dbReference type="ARBA" id="ARBA00022692"/>
    </source>
</evidence>
<evidence type="ECO:0000256" key="6">
    <source>
        <dbReference type="SAM" id="Phobius"/>
    </source>
</evidence>
<gene>
    <name evidence="8" type="ORF">JI435_305990</name>
</gene>
<dbReference type="GO" id="GO:0016020">
    <property type="term" value="C:membrane"/>
    <property type="evidence" value="ECO:0007669"/>
    <property type="project" value="UniProtKB-SubCell"/>
</dbReference>
<evidence type="ECO:0000256" key="5">
    <source>
        <dbReference type="ARBA" id="ARBA00038359"/>
    </source>
</evidence>